<organism evidence="1 2">
    <name type="scientific">Reticulomyxa filosa</name>
    <dbReference type="NCBI Taxonomy" id="46433"/>
    <lineage>
        <taxon>Eukaryota</taxon>
        <taxon>Sar</taxon>
        <taxon>Rhizaria</taxon>
        <taxon>Retaria</taxon>
        <taxon>Foraminifera</taxon>
        <taxon>Monothalamids</taxon>
        <taxon>Reticulomyxidae</taxon>
        <taxon>Reticulomyxa</taxon>
    </lineage>
</organism>
<dbReference type="Proteomes" id="UP000023152">
    <property type="component" value="Unassembled WGS sequence"/>
</dbReference>
<dbReference type="InterPro" id="IPR013083">
    <property type="entry name" value="Znf_RING/FYVE/PHD"/>
</dbReference>
<dbReference type="Gene3D" id="3.30.40.10">
    <property type="entry name" value="Zinc/RING finger domain, C3HC4 (zinc finger)"/>
    <property type="match status" value="1"/>
</dbReference>
<keyword evidence="2" id="KW-1185">Reference proteome</keyword>
<feature type="non-terminal residue" evidence="1">
    <location>
        <position position="320"/>
    </location>
</feature>
<dbReference type="EMBL" id="ASPP01007747">
    <property type="protein sequence ID" value="ETO26606.1"/>
    <property type="molecule type" value="Genomic_DNA"/>
</dbReference>
<dbReference type="SUPFAM" id="SSF57850">
    <property type="entry name" value="RING/U-box"/>
    <property type="match status" value="1"/>
</dbReference>
<feature type="non-terminal residue" evidence="1">
    <location>
        <position position="1"/>
    </location>
</feature>
<evidence type="ECO:0000313" key="1">
    <source>
        <dbReference type="EMBL" id="ETO26606.1"/>
    </source>
</evidence>
<protein>
    <submittedName>
        <fullName evidence="1">Uncharacterized protein</fullName>
    </submittedName>
</protein>
<evidence type="ECO:0000313" key="2">
    <source>
        <dbReference type="Proteomes" id="UP000023152"/>
    </source>
</evidence>
<reference evidence="1 2" key="1">
    <citation type="journal article" date="2013" name="Curr. Biol.">
        <title>The Genome of the Foraminiferan Reticulomyxa filosa.</title>
        <authorList>
            <person name="Glockner G."/>
            <person name="Hulsmann N."/>
            <person name="Schleicher M."/>
            <person name="Noegel A.A."/>
            <person name="Eichinger L."/>
            <person name="Gallinger C."/>
            <person name="Pawlowski J."/>
            <person name="Sierra R."/>
            <person name="Euteneuer U."/>
            <person name="Pillet L."/>
            <person name="Moustafa A."/>
            <person name="Platzer M."/>
            <person name="Groth M."/>
            <person name="Szafranski K."/>
            <person name="Schliwa M."/>
        </authorList>
    </citation>
    <scope>NUCLEOTIDE SEQUENCE [LARGE SCALE GENOMIC DNA]</scope>
</reference>
<proteinExistence type="predicted"/>
<accession>X6NKT2</accession>
<comment type="caution">
    <text evidence="1">The sequence shown here is derived from an EMBL/GenBank/DDBJ whole genome shotgun (WGS) entry which is preliminary data.</text>
</comment>
<gene>
    <name evidence="1" type="ORF">RFI_10531</name>
</gene>
<name>X6NKT2_RETFI</name>
<sequence length="320" mass="36567">RSNILHHCVDNIAKGIVYERFRSKVPLQHRQGVQWTFCGHAAHYSCLKQYINNNSTINEDITASDFFCPTCKVSRFRTLDNTLAYEQIPQTVSNFLLPLMKVHQDPLIVKKRFDICGEQGLLIPEANYFSKFQSLHSKDQSEIDDFDAASSFEEFLSLLSLSLPAYSMYDIRNNEIVEFLLDMEERKAENDKKAKSTFLSKLLHISEATEKILTNSSIDDAYPSLLCDILSYSTSCLEARFRIYQQKEIQEQLPVQLQANHTAVASVWRLFTTHILGEKIGAESPMFSDKGMSLLEQSSWKHLADIFSPCPSTSNSQNEL</sequence>
<dbReference type="AlphaFoldDB" id="X6NKT2"/>
<dbReference type="OrthoDB" id="26387at2759"/>